<sequence length="181" mass="20716">MKKQVSLQPILEEDIKGIWEISYGPKADLEWMKFSGPYFNDPVETWEEFSTGFGKSLINSPMRKAIVVDDTIVGLVTAYWEDGQLKQWLEVGILVYDSNMWGKGIGGIALSNWLKELFGQFDYLPHIGFTTWSGNHGMQKIGEKCGMTKEGVIRKVRYLNGQYYDSVKYGILRDELVIDNE</sequence>
<dbReference type="EMBL" id="JAFLVX010000004">
    <property type="protein sequence ID" value="MBO0475695.1"/>
    <property type="molecule type" value="Genomic_DNA"/>
</dbReference>
<dbReference type="InterPro" id="IPR016181">
    <property type="entry name" value="Acyl_CoA_acyltransferase"/>
</dbReference>
<gene>
    <name evidence="2" type="ORF">DOK76_01350</name>
</gene>
<accession>A0ABS3HPM5</accession>
<dbReference type="PANTHER" id="PTHR43415:SF4">
    <property type="entry name" value="N-ACETYLTRANSFERASE DOMAIN-CONTAINING PROTEIN"/>
    <property type="match status" value="1"/>
</dbReference>
<dbReference type="InterPro" id="IPR000182">
    <property type="entry name" value="GNAT_dom"/>
</dbReference>
<dbReference type="Proteomes" id="UP000664857">
    <property type="component" value="Unassembled WGS sequence"/>
</dbReference>
<feature type="domain" description="N-acetyltransferase" evidence="1">
    <location>
        <begin position="5"/>
        <end position="170"/>
    </location>
</feature>
<dbReference type="PROSITE" id="PS51186">
    <property type="entry name" value="GNAT"/>
    <property type="match status" value="1"/>
</dbReference>
<dbReference type="PANTHER" id="PTHR43415">
    <property type="entry name" value="SPERMIDINE N(1)-ACETYLTRANSFERASE"/>
    <property type="match status" value="1"/>
</dbReference>
<name>A0ABS3HPM5_9ENTE</name>
<dbReference type="SUPFAM" id="SSF55729">
    <property type="entry name" value="Acyl-CoA N-acyltransferases (Nat)"/>
    <property type="match status" value="1"/>
</dbReference>
<protein>
    <submittedName>
        <fullName evidence="2">GNAT family N-acetyltransferase</fullName>
    </submittedName>
</protein>
<dbReference type="RefSeq" id="WP_206964419.1">
    <property type="nucleotide sequence ID" value="NZ_JAFLVX010000004.1"/>
</dbReference>
<dbReference type="Pfam" id="PF13302">
    <property type="entry name" value="Acetyltransf_3"/>
    <property type="match status" value="1"/>
</dbReference>
<evidence type="ECO:0000313" key="3">
    <source>
        <dbReference type="Proteomes" id="UP000664857"/>
    </source>
</evidence>
<proteinExistence type="predicted"/>
<evidence type="ECO:0000313" key="2">
    <source>
        <dbReference type="EMBL" id="MBO0475695.1"/>
    </source>
</evidence>
<keyword evidence="3" id="KW-1185">Reference proteome</keyword>
<dbReference type="Gene3D" id="3.40.630.30">
    <property type="match status" value="1"/>
</dbReference>
<organism evidence="2 3">
    <name type="scientific">Candidatus Vagococcus giribetii</name>
    <dbReference type="NCBI Taxonomy" id="2230876"/>
    <lineage>
        <taxon>Bacteria</taxon>
        <taxon>Bacillati</taxon>
        <taxon>Bacillota</taxon>
        <taxon>Bacilli</taxon>
        <taxon>Lactobacillales</taxon>
        <taxon>Enterococcaceae</taxon>
        <taxon>Vagococcus</taxon>
    </lineage>
</organism>
<comment type="caution">
    <text evidence="2">The sequence shown here is derived from an EMBL/GenBank/DDBJ whole genome shotgun (WGS) entry which is preliminary data.</text>
</comment>
<reference evidence="2 3" key="1">
    <citation type="submission" date="2021-03" db="EMBL/GenBank/DDBJ databases">
        <title>Enterococcal diversity collection.</title>
        <authorList>
            <person name="Gilmore M.S."/>
            <person name="Schwartzman J."/>
            <person name="Van Tyne D."/>
            <person name="Martin M."/>
            <person name="Earl A.M."/>
            <person name="Manson A.L."/>
            <person name="Straub T."/>
            <person name="Salamzade R."/>
            <person name="Saavedra J."/>
            <person name="Lebreton F."/>
            <person name="Prichula J."/>
            <person name="Schaufler K."/>
            <person name="Gaca A."/>
            <person name="Sgardioli B."/>
            <person name="Wagenaar J."/>
            <person name="Strong T."/>
        </authorList>
    </citation>
    <scope>NUCLEOTIDE SEQUENCE [LARGE SCALE GENOMIC DNA]</scope>
    <source>
        <strain evidence="2 3">DIV0080</strain>
    </source>
</reference>
<evidence type="ECO:0000259" key="1">
    <source>
        <dbReference type="PROSITE" id="PS51186"/>
    </source>
</evidence>